<reference evidence="1 2" key="1">
    <citation type="submission" date="2020-07" db="EMBL/GenBank/DDBJ databases">
        <title>Halophilic bacteria isolated from french cheeses.</title>
        <authorList>
            <person name="Kothe C.I."/>
            <person name="Farah-Kraiem B."/>
            <person name="Renault P."/>
            <person name="Dridi B."/>
        </authorList>
    </citation>
    <scope>NUCLEOTIDE SEQUENCE [LARGE SCALE GENOMIC DNA]</scope>
    <source>
        <strain evidence="1 2">FME1</strain>
    </source>
</reference>
<accession>A0ABR9F0T9</accession>
<dbReference type="RefSeq" id="WP_096276426.1">
    <property type="nucleotide sequence ID" value="NZ_CBCSBM010000007.1"/>
</dbReference>
<dbReference type="EMBL" id="RRZD01000006">
    <property type="protein sequence ID" value="MBE0400078.1"/>
    <property type="molecule type" value="Genomic_DNA"/>
</dbReference>
<proteinExistence type="predicted"/>
<sequence>MSEATTLPEQDGYTHLGDFLSTLSSSVEPQNVEIPAQKYREFSEPFLKVRPDYMLAEGVGVHASYNLRGHVTVSGNTLNVSAMGRTAASSVGSVNWFVSAKILDGVLDIANQNLDREGVSAWPNDDFTPIGHASFTLPMSPRCLTLQLVGGYFFSNGPGNLASGTTDITFEIEVEPR</sequence>
<name>A0ABR9F0T9_9GAMM</name>
<organism evidence="1 2">
    <name type="scientific">Halomonas casei</name>
    <dbReference type="NCBI Taxonomy" id="2742613"/>
    <lineage>
        <taxon>Bacteria</taxon>
        <taxon>Pseudomonadati</taxon>
        <taxon>Pseudomonadota</taxon>
        <taxon>Gammaproteobacteria</taxon>
        <taxon>Oceanospirillales</taxon>
        <taxon>Halomonadaceae</taxon>
        <taxon>Halomonas</taxon>
    </lineage>
</organism>
<protein>
    <submittedName>
        <fullName evidence="1">Uncharacterized protein</fullName>
    </submittedName>
</protein>
<evidence type="ECO:0000313" key="1">
    <source>
        <dbReference type="EMBL" id="MBE0400078.1"/>
    </source>
</evidence>
<dbReference type="Proteomes" id="UP001645039">
    <property type="component" value="Unassembled WGS sequence"/>
</dbReference>
<comment type="caution">
    <text evidence="1">The sequence shown here is derived from an EMBL/GenBank/DDBJ whole genome shotgun (WGS) entry which is preliminary data.</text>
</comment>
<evidence type="ECO:0000313" key="2">
    <source>
        <dbReference type="Proteomes" id="UP001645039"/>
    </source>
</evidence>
<gene>
    <name evidence="1" type="ORF">EI168_08130</name>
</gene>
<keyword evidence="2" id="KW-1185">Reference proteome</keyword>